<dbReference type="HOGENOM" id="CLU_2486941_0_0_1"/>
<reference evidence="1" key="2">
    <citation type="submission" date="2013-04" db="UniProtKB">
        <authorList>
            <consortium name="EnsemblPlants"/>
        </authorList>
    </citation>
    <scope>IDENTIFICATION</scope>
</reference>
<organism evidence="1">
    <name type="scientific">Oryza brachyantha</name>
    <name type="common">malo sina</name>
    <dbReference type="NCBI Taxonomy" id="4533"/>
    <lineage>
        <taxon>Eukaryota</taxon>
        <taxon>Viridiplantae</taxon>
        <taxon>Streptophyta</taxon>
        <taxon>Embryophyta</taxon>
        <taxon>Tracheophyta</taxon>
        <taxon>Spermatophyta</taxon>
        <taxon>Magnoliopsida</taxon>
        <taxon>Liliopsida</taxon>
        <taxon>Poales</taxon>
        <taxon>Poaceae</taxon>
        <taxon>BOP clade</taxon>
        <taxon>Oryzoideae</taxon>
        <taxon>Oryzeae</taxon>
        <taxon>Oryzinae</taxon>
        <taxon>Oryza</taxon>
    </lineage>
</organism>
<protein>
    <submittedName>
        <fullName evidence="1">Uncharacterized protein</fullName>
    </submittedName>
</protein>
<sequence length="89" mass="9641">MPATDWPELLLDQTRVPSASRRTKLPLNVSSRVAFSLTGRSRLAAQTTCAIPFSVKVIPAPLLVWTMNTAKRNTRQGGAQKNPAAKEGP</sequence>
<dbReference type="EnsemblPlants" id="OB04G15410.1">
    <property type="protein sequence ID" value="OB04G15410.1"/>
    <property type="gene ID" value="OB04G15410"/>
</dbReference>
<dbReference type="Gramene" id="OB04G15410.1">
    <property type="protein sequence ID" value="OB04G15410.1"/>
    <property type="gene ID" value="OB04G15410"/>
</dbReference>
<reference evidence="1" key="1">
    <citation type="journal article" date="2013" name="Nat. Commun.">
        <title>Whole-genome sequencing of Oryza brachyantha reveals mechanisms underlying Oryza genome evolution.</title>
        <authorList>
            <person name="Chen J."/>
            <person name="Huang Q."/>
            <person name="Gao D."/>
            <person name="Wang J."/>
            <person name="Lang Y."/>
            <person name="Liu T."/>
            <person name="Li B."/>
            <person name="Bai Z."/>
            <person name="Luis Goicoechea J."/>
            <person name="Liang C."/>
            <person name="Chen C."/>
            <person name="Zhang W."/>
            <person name="Sun S."/>
            <person name="Liao Y."/>
            <person name="Zhang X."/>
            <person name="Yang L."/>
            <person name="Song C."/>
            <person name="Wang M."/>
            <person name="Shi J."/>
            <person name="Liu G."/>
            <person name="Liu J."/>
            <person name="Zhou H."/>
            <person name="Zhou W."/>
            <person name="Yu Q."/>
            <person name="An N."/>
            <person name="Chen Y."/>
            <person name="Cai Q."/>
            <person name="Wang B."/>
            <person name="Liu B."/>
            <person name="Min J."/>
            <person name="Huang Y."/>
            <person name="Wu H."/>
            <person name="Li Z."/>
            <person name="Zhang Y."/>
            <person name="Yin Y."/>
            <person name="Song W."/>
            <person name="Jiang J."/>
            <person name="Jackson S.A."/>
            <person name="Wing R.A."/>
            <person name="Wang J."/>
            <person name="Chen M."/>
        </authorList>
    </citation>
    <scope>NUCLEOTIDE SEQUENCE [LARGE SCALE GENOMIC DNA]</scope>
    <source>
        <strain evidence="1">cv. IRGC 101232</strain>
    </source>
</reference>
<dbReference type="Proteomes" id="UP000006038">
    <property type="component" value="Chromosome 4"/>
</dbReference>
<evidence type="ECO:0000313" key="1">
    <source>
        <dbReference type="EnsemblPlants" id="OB04G15410.1"/>
    </source>
</evidence>
<dbReference type="AlphaFoldDB" id="J3LWL6"/>
<keyword evidence="2" id="KW-1185">Reference proteome</keyword>
<name>J3LWL6_ORYBR</name>
<proteinExistence type="predicted"/>
<accession>J3LWL6</accession>
<evidence type="ECO:0000313" key="2">
    <source>
        <dbReference type="Proteomes" id="UP000006038"/>
    </source>
</evidence>